<keyword evidence="2" id="KW-1185">Reference proteome</keyword>
<dbReference type="AlphaFoldDB" id="A0AAD4MJY3"/>
<gene>
    <name evidence="1" type="ORF">DdX_18992</name>
</gene>
<organism evidence="1 2">
    <name type="scientific">Ditylenchus destructor</name>
    <dbReference type="NCBI Taxonomy" id="166010"/>
    <lineage>
        <taxon>Eukaryota</taxon>
        <taxon>Metazoa</taxon>
        <taxon>Ecdysozoa</taxon>
        <taxon>Nematoda</taxon>
        <taxon>Chromadorea</taxon>
        <taxon>Rhabditida</taxon>
        <taxon>Tylenchina</taxon>
        <taxon>Tylenchomorpha</taxon>
        <taxon>Sphaerularioidea</taxon>
        <taxon>Anguinidae</taxon>
        <taxon>Anguininae</taxon>
        <taxon>Ditylenchus</taxon>
    </lineage>
</organism>
<evidence type="ECO:0000313" key="2">
    <source>
        <dbReference type="Proteomes" id="UP001201812"/>
    </source>
</evidence>
<dbReference type="Proteomes" id="UP001201812">
    <property type="component" value="Unassembled WGS sequence"/>
</dbReference>
<protein>
    <submittedName>
        <fullName evidence="1">Uncharacterized protein</fullName>
    </submittedName>
</protein>
<sequence length="127" mass="15053">MTQASEEGIAKLRFEESDSNLGRLREYMQKKLGKRNKESLEQREIINNKQGTYEKSPRNVNTEIVIKLKAKGAEPKRKEYANMPEEKKNAIMEHKRQVDTAKRQSRFTRGYRKFGKCRHMFIVFVPF</sequence>
<name>A0AAD4MJY3_9BILA</name>
<accession>A0AAD4MJY3</accession>
<comment type="caution">
    <text evidence="1">The sequence shown here is derived from an EMBL/GenBank/DDBJ whole genome shotgun (WGS) entry which is preliminary data.</text>
</comment>
<reference evidence="1" key="1">
    <citation type="submission" date="2022-01" db="EMBL/GenBank/DDBJ databases">
        <title>Genome Sequence Resource for Two Populations of Ditylenchus destructor, the Migratory Endoparasitic Phytonematode.</title>
        <authorList>
            <person name="Zhang H."/>
            <person name="Lin R."/>
            <person name="Xie B."/>
        </authorList>
    </citation>
    <scope>NUCLEOTIDE SEQUENCE</scope>
    <source>
        <strain evidence="1">BazhouSP</strain>
    </source>
</reference>
<dbReference type="EMBL" id="JAKKPZ010000322">
    <property type="protein sequence ID" value="KAI1696546.1"/>
    <property type="molecule type" value="Genomic_DNA"/>
</dbReference>
<proteinExistence type="predicted"/>
<evidence type="ECO:0000313" key="1">
    <source>
        <dbReference type="EMBL" id="KAI1696546.1"/>
    </source>
</evidence>